<sequence>MESTLHPGAALPMLGRIVAFGSSTPAAYDQDQLWSGYYGTQYGQELVAERLWRGAGVRTRHLAASPLNEDVSGWSTAQRMRRFQADALPLAKEAVSGALATAPFSADDVGLLATVSCTGYSNPGLDVQLAKDLGMPASLRRLAIGHMGCYAAIPGLAAVSDFVTAHRRPAVLVCTELPSLHVQPPPHDAEQTVAHALFADACSAVVVAPSDRAGQGLDVVAVETLTDAASTEDMTWDITDHGFRMTLSRRVPAVVGRHVPALVDRLLSHRGLGREDVRHWAIHPGGPRIIDAVQRALELTDADVEHSRDILSRYGNCSSATILLNLASIGPVDAGDHVIAMAFGPGLTVTGALLQSR</sequence>
<keyword evidence="2" id="KW-0808">Transferase</keyword>
<dbReference type="Proteomes" id="UP001165405">
    <property type="component" value="Unassembled WGS sequence"/>
</dbReference>
<dbReference type="GO" id="GO:0030639">
    <property type="term" value="P:polyketide biosynthetic process"/>
    <property type="evidence" value="ECO:0007669"/>
    <property type="project" value="TreeGrafter"/>
</dbReference>
<feature type="domain" description="Chalcone/stilbene synthase N-terminal" evidence="4">
    <location>
        <begin position="75"/>
        <end position="208"/>
    </location>
</feature>
<evidence type="ECO:0000313" key="7">
    <source>
        <dbReference type="Proteomes" id="UP001165405"/>
    </source>
</evidence>
<evidence type="ECO:0000259" key="5">
    <source>
        <dbReference type="Pfam" id="PF02797"/>
    </source>
</evidence>
<dbReference type="InterPro" id="IPR016039">
    <property type="entry name" value="Thiolase-like"/>
</dbReference>
<comment type="similarity">
    <text evidence="1">Belongs to the thiolase-like superfamily. Chalcone/stilbene synthases family.</text>
</comment>
<dbReference type="InterPro" id="IPR011141">
    <property type="entry name" value="Polyketide_synthase_type-III"/>
</dbReference>
<comment type="caution">
    <text evidence="6">The sequence shown here is derived from an EMBL/GenBank/DDBJ whole genome shotgun (WGS) entry which is preliminary data.</text>
</comment>
<keyword evidence="7" id="KW-1185">Reference proteome</keyword>
<dbReference type="PIRSF" id="PIRSF000451">
    <property type="entry name" value="PKS_III"/>
    <property type="match status" value="1"/>
</dbReference>
<protein>
    <submittedName>
        <fullName evidence="6">Type III polyketide synthase</fullName>
    </submittedName>
</protein>
<dbReference type="RefSeq" id="WP_236088725.1">
    <property type="nucleotide sequence ID" value="NZ_JAKGSG010000025.1"/>
</dbReference>
<evidence type="ECO:0000313" key="6">
    <source>
        <dbReference type="EMBL" id="MCF4120962.1"/>
    </source>
</evidence>
<proteinExistence type="inferred from homology"/>
<dbReference type="Gene3D" id="3.40.47.10">
    <property type="match status" value="2"/>
</dbReference>
<dbReference type="Pfam" id="PF02797">
    <property type="entry name" value="Chal_sti_synt_C"/>
    <property type="match status" value="1"/>
</dbReference>
<organism evidence="6 7">
    <name type="scientific">Antribacter soli</name>
    <dbReference type="NCBI Taxonomy" id="2910976"/>
    <lineage>
        <taxon>Bacteria</taxon>
        <taxon>Bacillati</taxon>
        <taxon>Actinomycetota</taxon>
        <taxon>Actinomycetes</taxon>
        <taxon>Micrococcales</taxon>
        <taxon>Promicromonosporaceae</taxon>
        <taxon>Antribacter</taxon>
    </lineage>
</organism>
<dbReference type="PANTHER" id="PTHR11877:SF46">
    <property type="entry name" value="TYPE III POLYKETIDE SYNTHASE A"/>
    <property type="match status" value="1"/>
</dbReference>
<gene>
    <name evidence="6" type="ORF">L1785_08210</name>
</gene>
<dbReference type="Pfam" id="PF00195">
    <property type="entry name" value="Chal_sti_synt_N"/>
    <property type="match status" value="1"/>
</dbReference>
<dbReference type="EMBL" id="JAKGSG010000025">
    <property type="protein sequence ID" value="MCF4120962.1"/>
    <property type="molecule type" value="Genomic_DNA"/>
</dbReference>
<dbReference type="InterPro" id="IPR001099">
    <property type="entry name" value="Chalcone/stilbene_synt_N"/>
</dbReference>
<dbReference type="AlphaFoldDB" id="A0AA41U8Y2"/>
<dbReference type="CDD" id="cd00831">
    <property type="entry name" value="CHS_like"/>
    <property type="match status" value="1"/>
</dbReference>
<feature type="active site" description="Acyl-thioester intermediate" evidence="3">
    <location>
        <position position="149"/>
    </location>
</feature>
<accession>A0AA41U8Y2</accession>
<dbReference type="InterPro" id="IPR012328">
    <property type="entry name" value="Chalcone/stilbene_synt_C"/>
</dbReference>
<dbReference type="PANTHER" id="PTHR11877">
    <property type="entry name" value="HYDROXYMETHYLGLUTARYL-COA SYNTHASE"/>
    <property type="match status" value="1"/>
</dbReference>
<name>A0AA41U8Y2_9MICO</name>
<evidence type="ECO:0000256" key="3">
    <source>
        <dbReference type="PIRSR" id="PIRSR000451-1"/>
    </source>
</evidence>
<evidence type="ECO:0000256" key="1">
    <source>
        <dbReference type="ARBA" id="ARBA00005531"/>
    </source>
</evidence>
<dbReference type="GO" id="GO:0016747">
    <property type="term" value="F:acyltransferase activity, transferring groups other than amino-acyl groups"/>
    <property type="evidence" value="ECO:0007669"/>
    <property type="project" value="InterPro"/>
</dbReference>
<evidence type="ECO:0000256" key="2">
    <source>
        <dbReference type="ARBA" id="ARBA00022679"/>
    </source>
</evidence>
<dbReference type="SUPFAM" id="SSF53901">
    <property type="entry name" value="Thiolase-like"/>
    <property type="match status" value="1"/>
</dbReference>
<feature type="domain" description="Chalcone/stilbene synthase C-terminal" evidence="5">
    <location>
        <begin position="233"/>
        <end position="356"/>
    </location>
</feature>
<evidence type="ECO:0000259" key="4">
    <source>
        <dbReference type="Pfam" id="PF00195"/>
    </source>
</evidence>
<reference evidence="6" key="1">
    <citation type="submission" date="2022-01" db="EMBL/GenBank/DDBJ databases">
        <title>Antribacter sp. nov., isolated from Guizhou of China.</title>
        <authorList>
            <person name="Chengliang C."/>
            <person name="Ya Z."/>
        </authorList>
    </citation>
    <scope>NUCLEOTIDE SEQUENCE</scope>
    <source>
        <strain evidence="6">KLBMP 9083</strain>
    </source>
</reference>